<keyword evidence="2" id="KW-1185">Reference proteome</keyword>
<comment type="caution">
    <text evidence="1">The sequence shown here is derived from an EMBL/GenBank/DDBJ whole genome shotgun (WGS) entry which is preliminary data.</text>
</comment>
<proteinExistence type="predicted"/>
<protein>
    <submittedName>
        <fullName evidence="1">Uncharacterized protein</fullName>
    </submittedName>
</protein>
<sequence length="760" mass="85561">MDIPALLTSAGMNIGISVGMFSLYSILRKQPLNVKVYFGQRVSQGRTRNETLCFERFVPSASWILKAWEATEEDIFASGGIDAVVFLRIVIFSIRIFSIAAILCTFLVLPLNYFGQGMERVIDSNAMDLLTIGNVREGSRWLWAHCFTLYIISGCACTLLYYEYKNVARMRLEQVNRFPARPSNFTVLVRGVPWCAVESYNESVGKFFGNYYASSYIAHQIVYRSGAVQTIMEDAEMMYNLVTAAPAKPCEPNADRCGLCGERSNSFKATSSESETETKNRKIEDELREKECEAALVFFRSRYDALVVSHTIQSADPMLWVTELAPEPKDVFWQNLCVPFNLLWIRKISVFIASIVFSVLFLLPTTFVQGLMKIEYLQSVFPWLRGLSRRSYYVNLITGYLPSLVLTVFLIIVPPTMMLFSTLEGAVSRSTRKRSACVKVLIFMFWNVYFSNILSGSWIERMGKLTVTSPRDMITLLAELIPRQASFFMTYVMTSGWSGLGCELLQPVGLLGNWLFKCVLQKEEEFCRPVTFSYHTEVSRVLLFGLLGFTFCILAPLILPFLLVYFFFAFLVYRNQIMNVYFVKYQTDGSYWPLAHNATIFSLILTQVVAAVLFGMKKSSSASTFTIPLIILTALFNVFCKNRFLPVFKNRAAKVLIEMDRDDERSGKLEEILEKLTTAYNQFELCGVEPPGKEEKPKKGSNGSLEDLAIVKTGSPSAEVVVNGGSPPAEVVVKSGSPSAELPPPPPPPPEPEPNIVSIN</sequence>
<gene>
    <name evidence="1" type="ORF">L6452_38805</name>
</gene>
<organism evidence="1 2">
    <name type="scientific">Arctium lappa</name>
    <name type="common">Greater burdock</name>
    <name type="synonym">Lappa major</name>
    <dbReference type="NCBI Taxonomy" id="4217"/>
    <lineage>
        <taxon>Eukaryota</taxon>
        <taxon>Viridiplantae</taxon>
        <taxon>Streptophyta</taxon>
        <taxon>Embryophyta</taxon>
        <taxon>Tracheophyta</taxon>
        <taxon>Spermatophyta</taxon>
        <taxon>Magnoliopsida</taxon>
        <taxon>eudicotyledons</taxon>
        <taxon>Gunneridae</taxon>
        <taxon>Pentapetalae</taxon>
        <taxon>asterids</taxon>
        <taxon>campanulids</taxon>
        <taxon>Asterales</taxon>
        <taxon>Asteraceae</taxon>
        <taxon>Carduoideae</taxon>
        <taxon>Cardueae</taxon>
        <taxon>Arctiinae</taxon>
        <taxon>Arctium</taxon>
    </lineage>
</organism>
<dbReference type="Proteomes" id="UP001055879">
    <property type="component" value="Linkage Group LG15"/>
</dbReference>
<dbReference type="EMBL" id="CM042061">
    <property type="protein sequence ID" value="KAI3672708.1"/>
    <property type="molecule type" value="Genomic_DNA"/>
</dbReference>
<reference evidence="1 2" key="2">
    <citation type="journal article" date="2022" name="Mol. Ecol. Resour.">
        <title>The genomes of chicory, endive, great burdock and yacon provide insights into Asteraceae paleo-polyploidization history and plant inulin production.</title>
        <authorList>
            <person name="Fan W."/>
            <person name="Wang S."/>
            <person name="Wang H."/>
            <person name="Wang A."/>
            <person name="Jiang F."/>
            <person name="Liu H."/>
            <person name="Zhao H."/>
            <person name="Xu D."/>
            <person name="Zhang Y."/>
        </authorList>
    </citation>
    <scope>NUCLEOTIDE SEQUENCE [LARGE SCALE GENOMIC DNA]</scope>
    <source>
        <strain evidence="2">cv. Niubang</strain>
    </source>
</reference>
<accession>A0ACB8XUN5</accession>
<evidence type="ECO:0000313" key="1">
    <source>
        <dbReference type="EMBL" id="KAI3672708.1"/>
    </source>
</evidence>
<reference evidence="2" key="1">
    <citation type="journal article" date="2022" name="Mol. Ecol. Resour.">
        <title>The genomes of chicory, endive, great burdock and yacon provide insights into Asteraceae palaeo-polyploidization history and plant inulin production.</title>
        <authorList>
            <person name="Fan W."/>
            <person name="Wang S."/>
            <person name="Wang H."/>
            <person name="Wang A."/>
            <person name="Jiang F."/>
            <person name="Liu H."/>
            <person name="Zhao H."/>
            <person name="Xu D."/>
            <person name="Zhang Y."/>
        </authorList>
    </citation>
    <scope>NUCLEOTIDE SEQUENCE [LARGE SCALE GENOMIC DNA]</scope>
    <source>
        <strain evidence="2">cv. Niubang</strain>
    </source>
</reference>
<evidence type="ECO:0000313" key="2">
    <source>
        <dbReference type="Proteomes" id="UP001055879"/>
    </source>
</evidence>
<name>A0ACB8XUN5_ARCLA</name>